<evidence type="ECO:0000313" key="2">
    <source>
        <dbReference type="EMBL" id="MBW0531357.1"/>
    </source>
</evidence>
<comment type="caution">
    <text evidence="2">The sequence shown here is derived from an EMBL/GenBank/DDBJ whole genome shotgun (WGS) entry which is preliminary data.</text>
</comment>
<name>A0A9Q3I8V7_9BASI</name>
<protein>
    <submittedName>
        <fullName evidence="2">Uncharacterized protein</fullName>
    </submittedName>
</protein>
<reference evidence="2" key="1">
    <citation type="submission" date="2021-03" db="EMBL/GenBank/DDBJ databases">
        <title>Draft genome sequence of rust myrtle Austropuccinia psidii MF-1, a brazilian biotype.</title>
        <authorList>
            <person name="Quecine M.C."/>
            <person name="Pachon D.M.R."/>
            <person name="Bonatelli M.L."/>
            <person name="Correr F.H."/>
            <person name="Franceschini L.M."/>
            <person name="Leite T.F."/>
            <person name="Margarido G.R.A."/>
            <person name="Almeida C.A."/>
            <person name="Ferrarezi J.A."/>
            <person name="Labate C.A."/>
        </authorList>
    </citation>
    <scope>NUCLEOTIDE SEQUENCE</scope>
    <source>
        <strain evidence="2">MF-1</strain>
    </source>
</reference>
<sequence length="98" mass="10818">MKYLVIEPCTFVQEIPILSLKQQKKLSTRTSTRASIDSKSSDYQPNPPPQTSLQAISSQAQKKNNGQIPPPPEFVITQPSPSLLSPSSNFTSEERSSE</sequence>
<feature type="compositionally biased region" description="Polar residues" evidence="1">
    <location>
        <begin position="28"/>
        <end position="44"/>
    </location>
</feature>
<dbReference type="Proteomes" id="UP000765509">
    <property type="component" value="Unassembled WGS sequence"/>
</dbReference>
<gene>
    <name evidence="2" type="ORF">O181_071072</name>
</gene>
<feature type="region of interest" description="Disordered" evidence="1">
    <location>
        <begin position="22"/>
        <end position="98"/>
    </location>
</feature>
<feature type="compositionally biased region" description="Low complexity" evidence="1">
    <location>
        <begin position="79"/>
        <end position="88"/>
    </location>
</feature>
<dbReference type="AlphaFoldDB" id="A0A9Q3I8V7"/>
<dbReference type="EMBL" id="AVOT02036777">
    <property type="protein sequence ID" value="MBW0531357.1"/>
    <property type="molecule type" value="Genomic_DNA"/>
</dbReference>
<evidence type="ECO:0000313" key="3">
    <source>
        <dbReference type="Proteomes" id="UP000765509"/>
    </source>
</evidence>
<proteinExistence type="predicted"/>
<accession>A0A9Q3I8V7</accession>
<evidence type="ECO:0000256" key="1">
    <source>
        <dbReference type="SAM" id="MobiDB-lite"/>
    </source>
</evidence>
<keyword evidence="3" id="KW-1185">Reference proteome</keyword>
<feature type="compositionally biased region" description="Polar residues" evidence="1">
    <location>
        <begin position="51"/>
        <end position="67"/>
    </location>
</feature>
<organism evidence="2 3">
    <name type="scientific">Austropuccinia psidii MF-1</name>
    <dbReference type="NCBI Taxonomy" id="1389203"/>
    <lineage>
        <taxon>Eukaryota</taxon>
        <taxon>Fungi</taxon>
        <taxon>Dikarya</taxon>
        <taxon>Basidiomycota</taxon>
        <taxon>Pucciniomycotina</taxon>
        <taxon>Pucciniomycetes</taxon>
        <taxon>Pucciniales</taxon>
        <taxon>Sphaerophragmiaceae</taxon>
        <taxon>Austropuccinia</taxon>
    </lineage>
</organism>